<comment type="similarity">
    <text evidence="1">Belongs to the bacterial ribosomal protein bS16 family.</text>
</comment>
<organism evidence="4 5">
    <name type="scientific">Grifola frondosa</name>
    <name type="common">Maitake</name>
    <name type="synonym">Polyporus frondosus</name>
    <dbReference type="NCBI Taxonomy" id="5627"/>
    <lineage>
        <taxon>Eukaryota</taxon>
        <taxon>Fungi</taxon>
        <taxon>Dikarya</taxon>
        <taxon>Basidiomycota</taxon>
        <taxon>Agaricomycotina</taxon>
        <taxon>Agaricomycetes</taxon>
        <taxon>Polyporales</taxon>
        <taxon>Grifolaceae</taxon>
        <taxon>Grifola</taxon>
    </lineage>
</organism>
<evidence type="ECO:0000256" key="3">
    <source>
        <dbReference type="ARBA" id="ARBA00023274"/>
    </source>
</evidence>
<evidence type="ECO:0000256" key="2">
    <source>
        <dbReference type="ARBA" id="ARBA00022980"/>
    </source>
</evidence>
<dbReference type="PANTHER" id="PTHR12919:SF20">
    <property type="entry name" value="SMALL RIBOSOMAL SUBUNIT PROTEIN BS16M"/>
    <property type="match status" value="1"/>
</dbReference>
<evidence type="ECO:0000313" key="5">
    <source>
        <dbReference type="Proteomes" id="UP000092993"/>
    </source>
</evidence>
<keyword evidence="5" id="KW-1185">Reference proteome</keyword>
<comment type="caution">
    <text evidence="4">The sequence shown here is derived from an EMBL/GenBank/DDBJ whole genome shotgun (WGS) entry which is preliminary data.</text>
</comment>
<proteinExistence type="inferred from homology"/>
<dbReference type="OrthoDB" id="407221at2759"/>
<dbReference type="OMA" id="GFYNPIA"/>
<dbReference type="GO" id="GO:0032543">
    <property type="term" value="P:mitochondrial translation"/>
    <property type="evidence" value="ECO:0007669"/>
    <property type="project" value="TreeGrafter"/>
</dbReference>
<dbReference type="GO" id="GO:0003735">
    <property type="term" value="F:structural constituent of ribosome"/>
    <property type="evidence" value="ECO:0007669"/>
    <property type="project" value="InterPro"/>
</dbReference>
<evidence type="ECO:0000256" key="1">
    <source>
        <dbReference type="ARBA" id="ARBA00006668"/>
    </source>
</evidence>
<dbReference type="Pfam" id="PF00886">
    <property type="entry name" value="Ribosomal_S16"/>
    <property type="match status" value="1"/>
</dbReference>
<accession>A0A1C7MTA8</accession>
<dbReference type="Gene3D" id="3.30.1320.10">
    <property type="match status" value="1"/>
</dbReference>
<dbReference type="SUPFAM" id="SSF54565">
    <property type="entry name" value="Ribosomal protein S16"/>
    <property type="match status" value="1"/>
</dbReference>
<evidence type="ECO:0000313" key="4">
    <source>
        <dbReference type="EMBL" id="OBZ79606.1"/>
    </source>
</evidence>
<dbReference type="STRING" id="5627.A0A1C7MTA8"/>
<dbReference type="InterPro" id="IPR023803">
    <property type="entry name" value="Ribosomal_bS16_dom_sf"/>
</dbReference>
<keyword evidence="2 4" id="KW-0689">Ribosomal protein</keyword>
<name>A0A1C7MTA8_GRIFR</name>
<dbReference type="HAMAP" id="MF_00385">
    <property type="entry name" value="Ribosomal_bS16"/>
    <property type="match status" value="1"/>
</dbReference>
<dbReference type="EMBL" id="LUGG01000001">
    <property type="protein sequence ID" value="OBZ79606.1"/>
    <property type="molecule type" value="Genomic_DNA"/>
</dbReference>
<dbReference type="AlphaFoldDB" id="A0A1C7MTA8"/>
<keyword evidence="3" id="KW-0687">Ribonucleoprotein</keyword>
<gene>
    <name evidence="4" type="primary">rpsP</name>
    <name evidence="4" type="ORF">A0H81_00840</name>
</gene>
<dbReference type="PANTHER" id="PTHR12919">
    <property type="entry name" value="30S RIBOSOMAL PROTEIN S16"/>
    <property type="match status" value="1"/>
</dbReference>
<sequence length="92" mass="10652">MTVRLRLAMHGPRHNRIFHLVAISQTERRNARPIETLGKFDPRLLPGEELKTVEWSVDRIKYWLGVGAQPSKVVEKLLAMGGIHYVRKEPQQ</sequence>
<protein>
    <submittedName>
        <fullName evidence="4">30S ribosomal protein S16</fullName>
    </submittedName>
</protein>
<reference evidence="4 5" key="1">
    <citation type="submission" date="2016-03" db="EMBL/GenBank/DDBJ databases">
        <title>Whole genome sequencing of Grifola frondosa 9006-11.</title>
        <authorList>
            <person name="Min B."/>
            <person name="Park H."/>
            <person name="Kim J.-G."/>
            <person name="Cho H."/>
            <person name="Oh Y.-L."/>
            <person name="Kong W.-S."/>
            <person name="Choi I.-G."/>
        </authorList>
    </citation>
    <scope>NUCLEOTIDE SEQUENCE [LARGE SCALE GENOMIC DNA]</scope>
    <source>
        <strain evidence="4 5">9006-11</strain>
    </source>
</reference>
<dbReference type="NCBIfam" id="TIGR00002">
    <property type="entry name" value="S16"/>
    <property type="match status" value="1"/>
</dbReference>
<dbReference type="Proteomes" id="UP000092993">
    <property type="component" value="Unassembled WGS sequence"/>
</dbReference>
<dbReference type="InterPro" id="IPR000307">
    <property type="entry name" value="Ribosomal_bS16"/>
</dbReference>
<dbReference type="GO" id="GO:0005763">
    <property type="term" value="C:mitochondrial small ribosomal subunit"/>
    <property type="evidence" value="ECO:0007669"/>
    <property type="project" value="TreeGrafter"/>
</dbReference>